<keyword evidence="2" id="KW-1185">Reference proteome</keyword>
<dbReference type="Proteomes" id="UP000510721">
    <property type="component" value="Plasmid pEmeITTGR7b"/>
</dbReference>
<keyword evidence="1" id="KW-0614">Plasmid</keyword>
<proteinExistence type="predicted"/>
<evidence type="ECO:0000313" key="1">
    <source>
        <dbReference type="EMBL" id="QLL64512.1"/>
    </source>
</evidence>
<accession>A0A859QGG3</accession>
<name>A0A859QGG3_9HYPH</name>
<dbReference type="KEGG" id="emx:FKV68_24205"/>
<gene>
    <name evidence="1" type="ORF">FKV68_24205</name>
</gene>
<dbReference type="AlphaFoldDB" id="A0A859QGG3"/>
<reference evidence="1 2" key="1">
    <citation type="submission" date="2019-06" db="EMBL/GenBank/DDBJ databases">
        <title>Complete genome sequence of Ensifer mexicanus ITTG R7 isolated from nodules of Acacia angustissima (Mill.) Kuntze.</title>
        <authorList>
            <person name="Rincon-Rosales R."/>
            <person name="Rogel M.A."/>
            <person name="Guerrero G."/>
            <person name="Rincon-Molina C.I."/>
            <person name="Lopez-Lopez A."/>
            <person name="Martinez-Romero E."/>
        </authorList>
    </citation>
    <scope>NUCLEOTIDE SEQUENCE [LARGE SCALE GENOMIC DNA]</scope>
    <source>
        <strain evidence="1 2">ITTG R7</strain>
        <plasmid evidence="2">pemeittgr7b</plasmid>
    </source>
</reference>
<geneLocation type="plasmid" evidence="2">
    <name>pemeittgr7b</name>
</geneLocation>
<dbReference type="EMBL" id="CP041240">
    <property type="protein sequence ID" value="QLL64512.1"/>
    <property type="molecule type" value="Genomic_DNA"/>
</dbReference>
<protein>
    <submittedName>
        <fullName evidence="1">Uncharacterized protein</fullName>
    </submittedName>
</protein>
<organism evidence="1 2">
    <name type="scientific">Sinorhizobium mexicanum</name>
    <dbReference type="NCBI Taxonomy" id="375549"/>
    <lineage>
        <taxon>Bacteria</taxon>
        <taxon>Pseudomonadati</taxon>
        <taxon>Pseudomonadota</taxon>
        <taxon>Alphaproteobacteria</taxon>
        <taxon>Hyphomicrobiales</taxon>
        <taxon>Rhizobiaceae</taxon>
        <taxon>Sinorhizobium/Ensifer group</taxon>
        <taxon>Sinorhizobium</taxon>
    </lineage>
</organism>
<evidence type="ECO:0000313" key="2">
    <source>
        <dbReference type="Proteomes" id="UP000510721"/>
    </source>
</evidence>
<sequence>MRPPLMKPSLFRPCDGEHAPGVAFAKAEKLGLAGSLAAVGIPAADVIARQPTASPPSKRALYGWSLRCGNT</sequence>